<dbReference type="AlphaFoldDB" id="A0AA88PDT8"/>
<organism evidence="1 2">
    <name type="scientific">Cirrhinus molitorella</name>
    <name type="common">mud carp</name>
    <dbReference type="NCBI Taxonomy" id="172907"/>
    <lineage>
        <taxon>Eukaryota</taxon>
        <taxon>Metazoa</taxon>
        <taxon>Chordata</taxon>
        <taxon>Craniata</taxon>
        <taxon>Vertebrata</taxon>
        <taxon>Euteleostomi</taxon>
        <taxon>Actinopterygii</taxon>
        <taxon>Neopterygii</taxon>
        <taxon>Teleostei</taxon>
        <taxon>Ostariophysi</taxon>
        <taxon>Cypriniformes</taxon>
        <taxon>Cyprinidae</taxon>
        <taxon>Labeoninae</taxon>
        <taxon>Labeonini</taxon>
        <taxon>Cirrhinus</taxon>
    </lineage>
</organism>
<evidence type="ECO:0000313" key="2">
    <source>
        <dbReference type="Proteomes" id="UP001187343"/>
    </source>
</evidence>
<proteinExistence type="predicted"/>
<dbReference type="EMBL" id="JAUYZG010000023">
    <property type="protein sequence ID" value="KAK2870852.1"/>
    <property type="molecule type" value="Genomic_DNA"/>
</dbReference>
<keyword evidence="2" id="KW-1185">Reference proteome</keyword>
<sequence length="69" mass="7266">MGAGPQGLGRGAGRAAAPVSWLGWCQGWPKQKQTDGTVKPNTSDNTSAVHMSYTRGLLIFSYAKQTTIG</sequence>
<accession>A0AA88PDT8</accession>
<comment type="caution">
    <text evidence="1">The sequence shown here is derived from an EMBL/GenBank/DDBJ whole genome shotgun (WGS) entry which is preliminary data.</text>
</comment>
<name>A0AA88PDT8_9TELE</name>
<evidence type="ECO:0000313" key="1">
    <source>
        <dbReference type="EMBL" id="KAK2870852.1"/>
    </source>
</evidence>
<dbReference type="Proteomes" id="UP001187343">
    <property type="component" value="Unassembled WGS sequence"/>
</dbReference>
<protein>
    <submittedName>
        <fullName evidence="1">Uncharacterized protein</fullName>
    </submittedName>
</protein>
<reference evidence="1" key="1">
    <citation type="submission" date="2023-08" db="EMBL/GenBank/DDBJ databases">
        <title>Chromosome-level Genome Assembly of mud carp (Cirrhinus molitorella).</title>
        <authorList>
            <person name="Liu H."/>
        </authorList>
    </citation>
    <scope>NUCLEOTIDE SEQUENCE</scope>
    <source>
        <strain evidence="1">Prfri</strain>
        <tissue evidence="1">Muscle</tissue>
    </source>
</reference>
<gene>
    <name evidence="1" type="ORF">Q8A67_023379</name>
</gene>